<sequence length="41" mass="4553">MTKMNKFMTLFGMLLVAVTTAGVNAASWTIVHNEEVPEELK</sequence>
<evidence type="ECO:0008006" key="4">
    <source>
        <dbReference type="Google" id="ProtNLM"/>
    </source>
</evidence>
<proteinExistence type="predicted"/>
<comment type="caution">
    <text evidence="2">The sequence shown here is derived from an EMBL/GenBank/DDBJ whole genome shotgun (WGS) entry which is preliminary data.</text>
</comment>
<keyword evidence="1" id="KW-0732">Signal</keyword>
<accession>A0A2W0C6C8</accession>
<organism evidence="2 3">
    <name type="scientific">Paenibacillus illinoisensis</name>
    <dbReference type="NCBI Taxonomy" id="59845"/>
    <lineage>
        <taxon>Bacteria</taxon>
        <taxon>Bacillati</taxon>
        <taxon>Bacillota</taxon>
        <taxon>Bacilli</taxon>
        <taxon>Bacillales</taxon>
        <taxon>Paenibacillaceae</taxon>
        <taxon>Paenibacillus</taxon>
    </lineage>
</organism>
<dbReference type="AlphaFoldDB" id="A0A2W0C6C8"/>
<reference evidence="2 3" key="1">
    <citation type="submission" date="2018-01" db="EMBL/GenBank/DDBJ databases">
        <title>Genome sequence of the PGP bacterium Paenibacillus illinoisensis E3.</title>
        <authorList>
            <person name="Rolli E."/>
            <person name="Marasco R."/>
            <person name="Bessem C."/>
            <person name="Michoud G."/>
            <person name="Gaiarsa S."/>
            <person name="Borin S."/>
            <person name="Daffonchio D."/>
        </authorList>
    </citation>
    <scope>NUCLEOTIDE SEQUENCE [LARGE SCALE GENOMIC DNA]</scope>
    <source>
        <strain evidence="2 3">E3</strain>
    </source>
</reference>
<gene>
    <name evidence="2" type="ORF">PIL02S_03434</name>
</gene>
<evidence type="ECO:0000313" key="2">
    <source>
        <dbReference type="EMBL" id="PYY28283.1"/>
    </source>
</evidence>
<evidence type="ECO:0000313" key="3">
    <source>
        <dbReference type="Proteomes" id="UP000247459"/>
    </source>
</evidence>
<protein>
    <recommendedName>
        <fullName evidence="4">Cyclic lactone autoinducer peptide</fullName>
    </recommendedName>
</protein>
<dbReference type="OrthoDB" id="2659599at2"/>
<dbReference type="Proteomes" id="UP000247459">
    <property type="component" value="Unassembled WGS sequence"/>
</dbReference>
<name>A0A2W0C6C8_9BACL</name>
<dbReference type="EMBL" id="PRLG01000020">
    <property type="protein sequence ID" value="PYY28283.1"/>
    <property type="molecule type" value="Genomic_DNA"/>
</dbReference>
<feature type="signal peptide" evidence="1">
    <location>
        <begin position="1"/>
        <end position="25"/>
    </location>
</feature>
<dbReference type="NCBIfam" id="TIGR04223">
    <property type="entry name" value="quorum_AgrD"/>
    <property type="match status" value="1"/>
</dbReference>
<evidence type="ECO:0000256" key="1">
    <source>
        <dbReference type="SAM" id="SignalP"/>
    </source>
</evidence>
<feature type="chain" id="PRO_5015945447" description="Cyclic lactone autoinducer peptide" evidence="1">
    <location>
        <begin position="26"/>
        <end position="41"/>
    </location>
</feature>
<dbReference type="RefSeq" id="WP_110820936.1">
    <property type="nucleotide sequence ID" value="NZ_PRLG01000020.1"/>
</dbReference>
<dbReference type="InterPro" id="IPR009229">
    <property type="entry name" value="AgrD"/>
</dbReference>